<dbReference type="Pfam" id="PF23793">
    <property type="entry name" value="LysC"/>
    <property type="match status" value="1"/>
</dbReference>
<dbReference type="InterPro" id="IPR058979">
    <property type="entry name" value="LysC-like"/>
</dbReference>
<dbReference type="AlphaFoldDB" id="A0A2J4YEN7"/>
<sequence>MKTSKLHWPVTTAPLLLCLLLVLTACTGEPRKSAPQIIQEPLPESLTARTDVPPPPTRPMTWGGLAVWTDSLLDALDTCNADKAGIRELELRRIARGRK</sequence>
<evidence type="ECO:0000256" key="2">
    <source>
        <dbReference type="SAM" id="SignalP"/>
    </source>
</evidence>
<gene>
    <name evidence="3" type="ORF">CWM85_34025</name>
</gene>
<evidence type="ECO:0000313" key="4">
    <source>
        <dbReference type="Proteomes" id="UP000234661"/>
    </source>
</evidence>
<reference evidence="3 4" key="2">
    <citation type="submission" date="2018-01" db="EMBL/GenBank/DDBJ databases">
        <title>Genomic study of Klebsiella pneumoniae.</title>
        <authorList>
            <person name="Yang Y."/>
            <person name="Bicalho R."/>
        </authorList>
    </citation>
    <scope>NUCLEOTIDE SEQUENCE [LARGE SCALE GENOMIC DNA]</scope>
    <source>
        <strain evidence="3 4">A2</strain>
    </source>
</reference>
<keyword evidence="2" id="KW-0732">Signal</keyword>
<proteinExistence type="predicted"/>
<name>A0A2J4YEN7_9ENTR</name>
<accession>A0A2J4YEN7</accession>
<protein>
    <submittedName>
        <fullName evidence="3">Peptidase</fullName>
    </submittedName>
</protein>
<dbReference type="PROSITE" id="PS51257">
    <property type="entry name" value="PROKAR_LIPOPROTEIN"/>
    <property type="match status" value="1"/>
</dbReference>
<reference evidence="3 4" key="1">
    <citation type="submission" date="2017-11" db="EMBL/GenBank/DDBJ databases">
        <authorList>
            <person name="Han C.G."/>
        </authorList>
    </citation>
    <scope>NUCLEOTIDE SEQUENCE [LARGE SCALE GENOMIC DNA]</scope>
    <source>
        <strain evidence="3 4">A2</strain>
    </source>
</reference>
<feature type="chain" id="PRO_5030049197" evidence="2">
    <location>
        <begin position="28"/>
        <end position="99"/>
    </location>
</feature>
<evidence type="ECO:0000256" key="1">
    <source>
        <dbReference type="SAM" id="MobiDB-lite"/>
    </source>
</evidence>
<evidence type="ECO:0000313" key="3">
    <source>
        <dbReference type="EMBL" id="PLM49241.1"/>
    </source>
</evidence>
<dbReference type="EMBL" id="PIET01001749">
    <property type="protein sequence ID" value="PLM49241.1"/>
    <property type="molecule type" value="Genomic_DNA"/>
</dbReference>
<organism evidence="3 4">
    <name type="scientific">Klebsiella michiganensis</name>
    <dbReference type="NCBI Taxonomy" id="1134687"/>
    <lineage>
        <taxon>Bacteria</taxon>
        <taxon>Pseudomonadati</taxon>
        <taxon>Pseudomonadota</taxon>
        <taxon>Gammaproteobacteria</taxon>
        <taxon>Enterobacterales</taxon>
        <taxon>Enterobacteriaceae</taxon>
        <taxon>Klebsiella/Raoultella group</taxon>
        <taxon>Klebsiella</taxon>
    </lineage>
</organism>
<feature type="region of interest" description="Disordered" evidence="1">
    <location>
        <begin position="33"/>
        <end position="60"/>
    </location>
</feature>
<comment type="caution">
    <text evidence="3">The sequence shown here is derived from an EMBL/GenBank/DDBJ whole genome shotgun (WGS) entry which is preliminary data.</text>
</comment>
<dbReference type="Proteomes" id="UP000234661">
    <property type="component" value="Unassembled WGS sequence"/>
</dbReference>
<feature type="signal peptide" evidence="2">
    <location>
        <begin position="1"/>
        <end position="27"/>
    </location>
</feature>